<evidence type="ECO:0000256" key="1">
    <source>
        <dbReference type="SAM" id="MobiDB-lite"/>
    </source>
</evidence>
<dbReference type="EMBL" id="BAAAIZ010000009">
    <property type="protein sequence ID" value="GAA1416313.1"/>
    <property type="molecule type" value="Genomic_DNA"/>
</dbReference>
<feature type="compositionally biased region" description="Basic and acidic residues" evidence="1">
    <location>
        <begin position="141"/>
        <end position="152"/>
    </location>
</feature>
<keyword evidence="4" id="KW-1185">Reference proteome</keyword>
<feature type="region of interest" description="Disordered" evidence="1">
    <location>
        <begin position="126"/>
        <end position="153"/>
    </location>
</feature>
<gene>
    <name evidence="3" type="ORF">GCM10009601_07880</name>
</gene>
<keyword evidence="2" id="KW-0472">Membrane</keyword>
<reference evidence="4" key="1">
    <citation type="journal article" date="2019" name="Int. J. Syst. Evol. Microbiol.">
        <title>The Global Catalogue of Microorganisms (GCM) 10K type strain sequencing project: providing services to taxonomists for standard genome sequencing and annotation.</title>
        <authorList>
            <consortium name="The Broad Institute Genomics Platform"/>
            <consortium name="The Broad Institute Genome Sequencing Center for Infectious Disease"/>
            <person name="Wu L."/>
            <person name="Ma J."/>
        </authorList>
    </citation>
    <scope>NUCLEOTIDE SEQUENCE [LARGE SCALE GENOMIC DNA]</scope>
    <source>
        <strain evidence="4">JCM 11756</strain>
    </source>
</reference>
<dbReference type="RefSeq" id="WP_344010070.1">
    <property type="nucleotide sequence ID" value="NZ_BAAAIZ010000009.1"/>
</dbReference>
<comment type="caution">
    <text evidence="3">The sequence shown here is derived from an EMBL/GenBank/DDBJ whole genome shotgun (WGS) entry which is preliminary data.</text>
</comment>
<protein>
    <recommendedName>
        <fullName evidence="5">ABC transporter permease</fullName>
    </recommendedName>
</protein>
<organism evidence="3 4">
    <name type="scientific">Streptomyces thermospinosisporus</name>
    <dbReference type="NCBI Taxonomy" id="161482"/>
    <lineage>
        <taxon>Bacteria</taxon>
        <taxon>Bacillati</taxon>
        <taxon>Actinomycetota</taxon>
        <taxon>Actinomycetes</taxon>
        <taxon>Kitasatosporales</taxon>
        <taxon>Streptomycetaceae</taxon>
        <taxon>Streptomyces</taxon>
    </lineage>
</organism>
<name>A0ABP4J9V4_9ACTN</name>
<evidence type="ECO:0000313" key="4">
    <source>
        <dbReference type="Proteomes" id="UP001500973"/>
    </source>
</evidence>
<feature type="transmembrane region" description="Helical" evidence="2">
    <location>
        <begin position="51"/>
        <end position="75"/>
    </location>
</feature>
<dbReference type="Proteomes" id="UP001500973">
    <property type="component" value="Unassembled WGS sequence"/>
</dbReference>
<keyword evidence="2" id="KW-1133">Transmembrane helix</keyword>
<proteinExistence type="predicted"/>
<evidence type="ECO:0000256" key="2">
    <source>
        <dbReference type="SAM" id="Phobius"/>
    </source>
</evidence>
<accession>A0ABP4J9V4</accession>
<keyword evidence="2" id="KW-0812">Transmembrane</keyword>
<evidence type="ECO:0000313" key="3">
    <source>
        <dbReference type="EMBL" id="GAA1416313.1"/>
    </source>
</evidence>
<evidence type="ECO:0008006" key="5">
    <source>
        <dbReference type="Google" id="ProtNLM"/>
    </source>
</evidence>
<sequence>MPALLGLAVVAVLLRCSPLPVRLVARWAARGRGAVALIALSRAAKEAPARALALLVLVVTLAGAVFGGLVVGTLADGRRAAAAWQSGADAAYLGAAHHPDVAGRLARAHGVESTVRVRQLRVDPTSATSGERHGIGSLLGVERRPGRRDPPARRTVMSATPVRRGYWCAACFRWAVKG</sequence>